<organism evidence="1 2">
    <name type="scientific">Acipenser ruthenus</name>
    <name type="common">Sterlet sturgeon</name>
    <dbReference type="NCBI Taxonomy" id="7906"/>
    <lineage>
        <taxon>Eukaryota</taxon>
        <taxon>Metazoa</taxon>
        <taxon>Chordata</taxon>
        <taxon>Craniata</taxon>
        <taxon>Vertebrata</taxon>
        <taxon>Euteleostomi</taxon>
        <taxon>Actinopterygii</taxon>
        <taxon>Chondrostei</taxon>
        <taxon>Acipenseriformes</taxon>
        <taxon>Acipenseridae</taxon>
        <taxon>Acipenser</taxon>
    </lineage>
</organism>
<comment type="caution">
    <text evidence="1">The sequence shown here is derived from an EMBL/GenBank/DDBJ whole genome shotgun (WGS) entry which is preliminary data.</text>
</comment>
<protein>
    <submittedName>
        <fullName evidence="1">CWF19-like protein 1</fullName>
    </submittedName>
</protein>
<accession>A0A444UFF3</accession>
<reference evidence="1 2" key="1">
    <citation type="submission" date="2019-01" db="EMBL/GenBank/DDBJ databases">
        <title>Draft Genome and Complete Hox-Cluster Characterization of the Sterlet Sturgeon (Acipenser ruthenus).</title>
        <authorList>
            <person name="Wei Q."/>
        </authorList>
    </citation>
    <scope>NUCLEOTIDE SEQUENCE [LARGE SCALE GENOMIC DNA]</scope>
    <source>
        <strain evidence="1">WHYD16114868_AA</strain>
        <tissue evidence="1">Blood</tissue>
    </source>
</reference>
<name>A0A444UFF3_ACIRT</name>
<dbReference type="EMBL" id="SCEB01214674">
    <property type="protein sequence ID" value="RXM33899.1"/>
    <property type="molecule type" value="Genomic_DNA"/>
</dbReference>
<proteinExistence type="predicted"/>
<dbReference type="Proteomes" id="UP000289886">
    <property type="component" value="Unassembled WGS sequence"/>
</dbReference>
<keyword evidence="2" id="KW-1185">Reference proteome</keyword>
<evidence type="ECO:0000313" key="1">
    <source>
        <dbReference type="EMBL" id="RXM33899.1"/>
    </source>
</evidence>
<evidence type="ECO:0000313" key="2">
    <source>
        <dbReference type="Proteomes" id="UP000289886"/>
    </source>
</evidence>
<gene>
    <name evidence="1" type="ORF">EOD39_5126</name>
</gene>
<sequence>MTSEAEAEWEEYKMGTKKGRKGVFTGASGLQIAYLSGREAQWEPAPAYFFSPKDVDSLTAPLVSSSKFRGVDILRHHSGPGECGSMET</sequence>
<dbReference type="AlphaFoldDB" id="A0A444UFF3"/>